<feature type="non-terminal residue" evidence="1">
    <location>
        <position position="1"/>
    </location>
</feature>
<organism evidence="1 2">
    <name type="scientific">Ooceraea biroi</name>
    <name type="common">Clonal raider ant</name>
    <name type="synonym">Cerapachys biroi</name>
    <dbReference type="NCBI Taxonomy" id="2015173"/>
    <lineage>
        <taxon>Eukaryota</taxon>
        <taxon>Metazoa</taxon>
        <taxon>Ecdysozoa</taxon>
        <taxon>Arthropoda</taxon>
        <taxon>Hexapoda</taxon>
        <taxon>Insecta</taxon>
        <taxon>Pterygota</taxon>
        <taxon>Neoptera</taxon>
        <taxon>Endopterygota</taxon>
        <taxon>Hymenoptera</taxon>
        <taxon>Apocrita</taxon>
        <taxon>Aculeata</taxon>
        <taxon>Formicoidea</taxon>
        <taxon>Formicidae</taxon>
        <taxon>Dorylinae</taxon>
        <taxon>Ooceraea</taxon>
    </lineage>
</organism>
<evidence type="ECO:0000313" key="2">
    <source>
        <dbReference type="Proteomes" id="UP000053097"/>
    </source>
</evidence>
<gene>
    <name evidence="1" type="ORF">X777_00699</name>
</gene>
<reference evidence="1 2" key="1">
    <citation type="journal article" date="2014" name="Curr. Biol.">
        <title>The genome of the clonal raider ant Cerapachys biroi.</title>
        <authorList>
            <person name="Oxley P.R."/>
            <person name="Ji L."/>
            <person name="Fetter-Pruneda I."/>
            <person name="McKenzie S.K."/>
            <person name="Li C."/>
            <person name="Hu H."/>
            <person name="Zhang G."/>
            <person name="Kronauer D.J."/>
        </authorList>
    </citation>
    <scope>NUCLEOTIDE SEQUENCE [LARGE SCALE GENOMIC DNA]</scope>
</reference>
<dbReference type="OMA" id="QENCLAF"/>
<keyword evidence="2" id="KW-1185">Reference proteome</keyword>
<dbReference type="Proteomes" id="UP000053097">
    <property type="component" value="Unassembled WGS sequence"/>
</dbReference>
<accession>A0A026VTB3</accession>
<name>A0A026VTB3_OOCBI</name>
<dbReference type="AlphaFoldDB" id="A0A026VTB3"/>
<proteinExistence type="predicted"/>
<dbReference type="EMBL" id="KK108096">
    <property type="protein sequence ID" value="EZA46915.1"/>
    <property type="molecule type" value="Genomic_DNA"/>
</dbReference>
<protein>
    <submittedName>
        <fullName evidence="1">Uncharacterized protein</fullName>
    </submittedName>
</protein>
<sequence>RSAIYQEFRDCFQDNNRKILKLCNTRSLFHHSCVTRFLEGWDTIIYFLSEMVMSEKSKSGEYLLSIMKNVDTKAYFFFKYIFNLFNSFNAFFQAVETRIHLLHSQSVNFLLQVCKYFLTQEHLKSPINNIVFSVKENQKALHDITLGSDCDEYLHDLMVQGHIDTVTTVQENCLAFYVTAAQEIQKSTSMIYFYQN</sequence>
<evidence type="ECO:0000313" key="1">
    <source>
        <dbReference type="EMBL" id="EZA46915.1"/>
    </source>
</evidence>